<name>A0ABW7H3L1_9BURK</name>
<reference evidence="3 4" key="1">
    <citation type="submission" date="2024-08" db="EMBL/GenBank/DDBJ databases">
        <authorList>
            <person name="Lu H."/>
        </authorList>
    </citation>
    <scope>NUCLEOTIDE SEQUENCE [LARGE SCALE GENOMIC DNA]</scope>
    <source>
        <strain evidence="3 4">BYS87W</strain>
    </source>
</reference>
<comment type="caution">
    <text evidence="3">The sequence shown here is derived from an EMBL/GenBank/DDBJ whole genome shotgun (WGS) entry which is preliminary data.</text>
</comment>
<feature type="chain" id="PRO_5047503431" evidence="2">
    <location>
        <begin position="50"/>
        <end position="270"/>
    </location>
</feature>
<dbReference type="Proteomes" id="UP001606303">
    <property type="component" value="Unassembled WGS sequence"/>
</dbReference>
<gene>
    <name evidence="3" type="ORF">ACG01O_18790</name>
</gene>
<dbReference type="EMBL" id="JBIGIB010000006">
    <property type="protein sequence ID" value="MFG6468677.1"/>
    <property type="molecule type" value="Genomic_DNA"/>
</dbReference>
<feature type="region of interest" description="Disordered" evidence="1">
    <location>
        <begin position="1"/>
        <end position="20"/>
    </location>
</feature>
<proteinExistence type="predicted"/>
<keyword evidence="2" id="KW-0732">Signal</keyword>
<organism evidence="3 4">
    <name type="scientific">Pelomonas baiyunensis</name>
    <dbReference type="NCBI Taxonomy" id="3299026"/>
    <lineage>
        <taxon>Bacteria</taxon>
        <taxon>Pseudomonadati</taxon>
        <taxon>Pseudomonadota</taxon>
        <taxon>Betaproteobacteria</taxon>
        <taxon>Burkholderiales</taxon>
        <taxon>Sphaerotilaceae</taxon>
        <taxon>Roseateles</taxon>
    </lineage>
</organism>
<evidence type="ECO:0000256" key="1">
    <source>
        <dbReference type="SAM" id="MobiDB-lite"/>
    </source>
</evidence>
<evidence type="ECO:0000313" key="3">
    <source>
        <dbReference type="EMBL" id="MFG6468677.1"/>
    </source>
</evidence>
<evidence type="ECO:0000256" key="2">
    <source>
        <dbReference type="SAM" id="SignalP"/>
    </source>
</evidence>
<feature type="signal peptide" evidence="2">
    <location>
        <begin position="1"/>
        <end position="49"/>
    </location>
</feature>
<keyword evidence="4" id="KW-1185">Reference proteome</keyword>
<sequence>MFVVPTETSPSPRAPQPAQRGGARQALLALSLSTLVALAAVGASSPAAAAPVSDNLAVIALAGKPSEWLVASDEAWKAPLAAARPLMDARRANWATLKPAEQIEWHIHSAVLAQAEGRWKDVLASVDAARALQPSPAGRQTAGLLNELLARQALARGDEAALRQLTRDTVLAMNWSEVEPAIQSIRQALSTMERQGVQNYVESRMDLTVGITKGQVTVPFLMQLLGARFQVQQVLPHRAALMLGLDDALRQRAAAPTPATAPAPAASSAS</sequence>
<dbReference type="RefSeq" id="WP_394386938.1">
    <property type="nucleotide sequence ID" value="NZ_JBIGIB010000006.1"/>
</dbReference>
<accession>A0ABW7H3L1</accession>
<evidence type="ECO:0000313" key="4">
    <source>
        <dbReference type="Proteomes" id="UP001606303"/>
    </source>
</evidence>
<protein>
    <submittedName>
        <fullName evidence="3">Uncharacterized protein</fullName>
    </submittedName>
</protein>
<feature type="compositionally biased region" description="Polar residues" evidence="1">
    <location>
        <begin position="1"/>
        <end position="11"/>
    </location>
</feature>